<evidence type="ECO:0000256" key="3">
    <source>
        <dbReference type="ARBA" id="ARBA00022723"/>
    </source>
</evidence>
<evidence type="ECO:0000256" key="4">
    <source>
        <dbReference type="ARBA" id="ARBA00022771"/>
    </source>
</evidence>
<dbReference type="GO" id="GO:1904294">
    <property type="term" value="P:positive regulation of ERAD pathway"/>
    <property type="evidence" value="ECO:0007669"/>
    <property type="project" value="InterPro"/>
</dbReference>
<dbReference type="eggNOG" id="KOG0802">
    <property type="taxonomic scope" value="Eukaryota"/>
</dbReference>
<dbReference type="GO" id="GO:0061630">
    <property type="term" value="F:ubiquitin protein ligase activity"/>
    <property type="evidence" value="ECO:0007669"/>
    <property type="project" value="InterPro"/>
</dbReference>
<dbReference type="InterPro" id="IPR013083">
    <property type="entry name" value="Znf_RING/FYVE/PHD"/>
</dbReference>
<dbReference type="InterPro" id="IPR044235">
    <property type="entry name" value="RNFT1/2"/>
</dbReference>
<dbReference type="PROSITE" id="PS50089">
    <property type="entry name" value="ZF_RING_2"/>
    <property type="match status" value="1"/>
</dbReference>
<dbReference type="KEGG" id="cqu:CpipJ_CPIJ000621"/>
<dbReference type="Pfam" id="PF13920">
    <property type="entry name" value="zf-C3HC4_3"/>
    <property type="match status" value="1"/>
</dbReference>
<reference evidence="11" key="1">
    <citation type="submission" date="2007-03" db="EMBL/GenBank/DDBJ databases">
        <title>Annotation of Culex pipiens quinquefasciatus.</title>
        <authorList>
            <consortium name="The Broad Institute Genome Sequencing Platform"/>
            <person name="Atkinson P.W."/>
            <person name="Hemingway J."/>
            <person name="Christensen B.M."/>
            <person name="Higgs S."/>
            <person name="Kodira C."/>
            <person name="Hannick L."/>
            <person name="Megy K."/>
            <person name="O'Leary S."/>
            <person name="Pearson M."/>
            <person name="Haas B.J."/>
            <person name="Mauceli E."/>
            <person name="Wortman J.R."/>
            <person name="Lee N.H."/>
            <person name="Guigo R."/>
            <person name="Stanke M."/>
            <person name="Alvarado L."/>
            <person name="Amedeo P."/>
            <person name="Antoine C.H."/>
            <person name="Arensburger P."/>
            <person name="Bidwell S.L."/>
            <person name="Crawford M."/>
            <person name="Camaro F."/>
            <person name="Devon K."/>
            <person name="Engels R."/>
            <person name="Hammond M."/>
            <person name="Howarth C."/>
            <person name="Koehrsen M."/>
            <person name="Lawson D."/>
            <person name="Montgomery P."/>
            <person name="Nene V."/>
            <person name="Nusbaum C."/>
            <person name="Puiu D."/>
            <person name="Romero-Severson J."/>
            <person name="Severson D.W."/>
            <person name="Shumway M."/>
            <person name="Sisk P."/>
            <person name="Stolte C."/>
            <person name="Zeng Q."/>
            <person name="Eisenstadt E."/>
            <person name="Fraser-Liggett C."/>
            <person name="Strausberg R."/>
            <person name="Galagan J."/>
            <person name="Birren B."/>
            <person name="Collins F.H."/>
        </authorList>
    </citation>
    <scope>NUCLEOTIDE SEQUENCE [LARGE SCALE GENOMIC DNA]</scope>
    <source>
        <strain evidence="11">JHB</strain>
    </source>
</reference>
<keyword evidence="13" id="KW-1185">Reference proteome</keyword>
<dbReference type="InterPro" id="IPR017907">
    <property type="entry name" value="Znf_RING_CS"/>
</dbReference>
<dbReference type="STRING" id="7176.B0W100"/>
<evidence type="ECO:0000259" key="10">
    <source>
        <dbReference type="PROSITE" id="PS50089"/>
    </source>
</evidence>
<dbReference type="EMBL" id="DS231819">
    <property type="protein sequence ID" value="EDS42817.1"/>
    <property type="molecule type" value="Genomic_DNA"/>
</dbReference>
<dbReference type="Proteomes" id="UP000002320">
    <property type="component" value="Unassembled WGS sequence"/>
</dbReference>
<keyword evidence="7" id="KW-1133">Transmembrane helix</keyword>
<dbReference type="VEuPathDB" id="VectorBase:CPIJ000621"/>
<evidence type="ECO:0000256" key="2">
    <source>
        <dbReference type="ARBA" id="ARBA00022692"/>
    </source>
</evidence>
<dbReference type="PROSITE" id="PS00518">
    <property type="entry name" value="ZF_RING_1"/>
    <property type="match status" value="1"/>
</dbReference>
<dbReference type="AlphaFoldDB" id="B0W100"/>
<evidence type="ECO:0000313" key="12">
    <source>
        <dbReference type="EnsemblMetazoa" id="CPIJ000621-PA"/>
    </source>
</evidence>
<name>B0W100_CULQU</name>
<dbReference type="PANTHER" id="PTHR15860:SF0">
    <property type="entry name" value="LP20373P"/>
    <property type="match status" value="1"/>
</dbReference>
<dbReference type="GO" id="GO:0016020">
    <property type="term" value="C:membrane"/>
    <property type="evidence" value="ECO:0007669"/>
    <property type="project" value="UniProtKB-SubCell"/>
</dbReference>
<keyword evidence="2" id="KW-0812">Transmembrane</keyword>
<comment type="subcellular location">
    <subcellularLocation>
        <location evidence="1">Membrane</location>
        <topology evidence="1">Multi-pass membrane protein</topology>
    </subcellularLocation>
</comment>
<accession>B0W100</accession>
<dbReference type="OrthoDB" id="9049620at2759"/>
<protein>
    <recommendedName>
        <fullName evidence="10">RING-type domain-containing protein</fullName>
    </recommendedName>
</protein>
<organism>
    <name type="scientific">Culex quinquefasciatus</name>
    <name type="common">Southern house mosquito</name>
    <name type="synonym">Culex pungens</name>
    <dbReference type="NCBI Taxonomy" id="7176"/>
    <lineage>
        <taxon>Eukaryota</taxon>
        <taxon>Metazoa</taxon>
        <taxon>Ecdysozoa</taxon>
        <taxon>Arthropoda</taxon>
        <taxon>Hexapoda</taxon>
        <taxon>Insecta</taxon>
        <taxon>Pterygota</taxon>
        <taxon>Neoptera</taxon>
        <taxon>Endopterygota</taxon>
        <taxon>Diptera</taxon>
        <taxon>Nematocera</taxon>
        <taxon>Culicoidea</taxon>
        <taxon>Culicidae</taxon>
        <taxon>Culicinae</taxon>
        <taxon>Culicini</taxon>
        <taxon>Culex</taxon>
        <taxon>Culex</taxon>
    </lineage>
</organism>
<evidence type="ECO:0000313" key="11">
    <source>
        <dbReference type="EMBL" id="EDS42817.1"/>
    </source>
</evidence>
<dbReference type="GO" id="GO:0008270">
    <property type="term" value="F:zinc ion binding"/>
    <property type="evidence" value="ECO:0007669"/>
    <property type="project" value="UniProtKB-KW"/>
</dbReference>
<reference evidence="12" key="2">
    <citation type="submission" date="2020-05" db="UniProtKB">
        <authorList>
            <consortium name="EnsemblMetazoa"/>
        </authorList>
    </citation>
    <scope>IDENTIFICATION</scope>
    <source>
        <strain evidence="12">JHB</strain>
    </source>
</reference>
<evidence type="ECO:0000256" key="1">
    <source>
        <dbReference type="ARBA" id="ARBA00004141"/>
    </source>
</evidence>
<evidence type="ECO:0000256" key="8">
    <source>
        <dbReference type="ARBA" id="ARBA00023136"/>
    </source>
</evidence>
<evidence type="ECO:0000256" key="7">
    <source>
        <dbReference type="ARBA" id="ARBA00022989"/>
    </source>
</evidence>
<feature type="domain" description="RING-type" evidence="10">
    <location>
        <begin position="89"/>
        <end position="127"/>
    </location>
</feature>
<evidence type="ECO:0000313" key="13">
    <source>
        <dbReference type="Proteomes" id="UP000002320"/>
    </source>
</evidence>
<sequence length="148" mass="16343">MEPTESSSSSSTGGPTSSAEGVEEDLLLLGPSSAQRFVWISLPFEWFGRIGRLFMVSCELFGVNLINGILISYGTIPSKEQLQACGGQCPICHDNFNSPVLLECNHIFCELCVGTWFDREQTCPLCRAKIVDDPSYRDGATTFFLQLY</sequence>
<dbReference type="SUPFAM" id="SSF57850">
    <property type="entry name" value="RING/U-box"/>
    <property type="match status" value="1"/>
</dbReference>
<keyword evidence="6" id="KW-0862">Zinc</keyword>
<evidence type="ECO:0000256" key="9">
    <source>
        <dbReference type="PROSITE-ProRule" id="PRU00175"/>
    </source>
</evidence>
<evidence type="ECO:0000256" key="5">
    <source>
        <dbReference type="ARBA" id="ARBA00022786"/>
    </source>
</evidence>
<dbReference type="PANTHER" id="PTHR15860">
    <property type="entry name" value="UNCHARACTERIZED RING FINGER-CONTAINING PROTEIN"/>
    <property type="match status" value="1"/>
</dbReference>
<dbReference type="SMART" id="SM00184">
    <property type="entry name" value="RING"/>
    <property type="match status" value="1"/>
</dbReference>
<keyword evidence="3" id="KW-0479">Metal-binding</keyword>
<evidence type="ECO:0000256" key="6">
    <source>
        <dbReference type="ARBA" id="ARBA00022833"/>
    </source>
</evidence>
<dbReference type="InterPro" id="IPR001841">
    <property type="entry name" value="Znf_RING"/>
</dbReference>
<dbReference type="EnsemblMetazoa" id="CPIJ000621-RA">
    <property type="protein sequence ID" value="CPIJ000621-PA"/>
    <property type="gene ID" value="CPIJ000621"/>
</dbReference>
<dbReference type="VEuPathDB" id="VectorBase:CQUJHB007498"/>
<dbReference type="InParanoid" id="B0W100"/>
<keyword evidence="8" id="KW-0472">Membrane</keyword>
<dbReference type="Gene3D" id="3.30.40.10">
    <property type="entry name" value="Zinc/RING finger domain, C3HC4 (zinc finger)"/>
    <property type="match status" value="1"/>
</dbReference>
<dbReference type="HOGENOM" id="CLU_1760593_0_0_1"/>
<keyword evidence="5" id="KW-0833">Ubl conjugation pathway</keyword>
<dbReference type="OMA" id="PFEWFGR"/>
<keyword evidence="4 9" id="KW-0863">Zinc-finger</keyword>
<gene>
    <name evidence="12" type="primary">6031636</name>
    <name evidence="11" type="ORF">CpipJ_CPIJ000621</name>
</gene>
<proteinExistence type="predicted"/>